<dbReference type="EMBL" id="BEYU01000021">
    <property type="protein sequence ID" value="GBG26524.1"/>
    <property type="molecule type" value="Genomic_DNA"/>
</dbReference>
<organism evidence="3 4">
    <name type="scientific">Hondaea fermentalgiana</name>
    <dbReference type="NCBI Taxonomy" id="2315210"/>
    <lineage>
        <taxon>Eukaryota</taxon>
        <taxon>Sar</taxon>
        <taxon>Stramenopiles</taxon>
        <taxon>Bigyra</taxon>
        <taxon>Labyrinthulomycetes</taxon>
        <taxon>Thraustochytrida</taxon>
        <taxon>Thraustochytriidae</taxon>
        <taxon>Hondaea</taxon>
    </lineage>
</organism>
<dbReference type="InterPro" id="IPR003124">
    <property type="entry name" value="WH2_dom"/>
</dbReference>
<sequence>MLRGPALLDMPTSLDLPDIADLSITDFGALGRQSSHSEDVSPQSASTRSLNADAAPLPKPKASIGATLGVAEEGVSDAGVDLAPIVANLETAAPARNENQDANATSKSFIDAAKNQASQNTNERTGTQGLETGSTSPRSSAEKAATMTTNSKVSKTSSSGLGGALLAAIRAPENRAKLRRADLSAASDDANRHRARDAKADANTLPQPQSQLTLAEEMRLNLARRQKVLSGKLDEEQQAADAARRASLQGSVLAVAAAGKFLRSVPEEDGGGGRGVASNLSPRARASRRRHLESARSPGVQGLALSMDNMGSIDAFLDLKNQPGDELGASDADQSSASGWDTD</sequence>
<accession>A0A2R5GFA6</accession>
<keyword evidence="4" id="KW-1185">Reference proteome</keyword>
<gene>
    <name evidence="3" type="ORF">FCC1311_027452</name>
</gene>
<feature type="compositionally biased region" description="Low complexity" evidence="1">
    <location>
        <begin position="146"/>
        <end position="157"/>
    </location>
</feature>
<name>A0A2R5GFA6_9STRA</name>
<dbReference type="PROSITE" id="PS51082">
    <property type="entry name" value="WH2"/>
    <property type="match status" value="1"/>
</dbReference>
<evidence type="ECO:0000259" key="2">
    <source>
        <dbReference type="PROSITE" id="PS51082"/>
    </source>
</evidence>
<feature type="region of interest" description="Disordered" evidence="1">
    <location>
        <begin position="264"/>
        <end position="304"/>
    </location>
</feature>
<feature type="compositionally biased region" description="Polar residues" evidence="1">
    <location>
        <begin position="40"/>
        <end position="50"/>
    </location>
</feature>
<reference evidence="3 4" key="1">
    <citation type="submission" date="2017-12" db="EMBL/GenBank/DDBJ databases">
        <title>Sequencing, de novo assembly and annotation of complete genome of a new Thraustochytrid species, strain FCC1311.</title>
        <authorList>
            <person name="Sedici K."/>
            <person name="Godart F."/>
            <person name="Aiese Cigliano R."/>
            <person name="Sanseverino W."/>
            <person name="Barakat M."/>
            <person name="Ortet P."/>
            <person name="Marechal E."/>
            <person name="Cagnac O."/>
            <person name="Amato A."/>
        </authorList>
    </citation>
    <scope>NUCLEOTIDE SEQUENCE [LARGE SCALE GENOMIC DNA]</scope>
</reference>
<evidence type="ECO:0000313" key="4">
    <source>
        <dbReference type="Proteomes" id="UP000241890"/>
    </source>
</evidence>
<dbReference type="AlphaFoldDB" id="A0A2R5GFA6"/>
<feature type="region of interest" description="Disordered" evidence="1">
    <location>
        <begin position="114"/>
        <end position="157"/>
    </location>
</feature>
<dbReference type="InParanoid" id="A0A2R5GFA6"/>
<proteinExistence type="predicted"/>
<feature type="compositionally biased region" description="Low complexity" evidence="1">
    <location>
        <begin position="329"/>
        <end position="343"/>
    </location>
</feature>
<dbReference type="Proteomes" id="UP000241890">
    <property type="component" value="Unassembled WGS sequence"/>
</dbReference>
<evidence type="ECO:0000313" key="3">
    <source>
        <dbReference type="EMBL" id="GBG26524.1"/>
    </source>
</evidence>
<feature type="compositionally biased region" description="Polar residues" evidence="1">
    <location>
        <begin position="115"/>
        <end position="139"/>
    </location>
</feature>
<feature type="region of interest" description="Disordered" evidence="1">
    <location>
        <begin position="32"/>
        <end position="59"/>
    </location>
</feature>
<feature type="domain" description="WH2" evidence="2">
    <location>
        <begin position="161"/>
        <end position="181"/>
    </location>
</feature>
<dbReference type="GO" id="GO:0003779">
    <property type="term" value="F:actin binding"/>
    <property type="evidence" value="ECO:0007669"/>
    <property type="project" value="InterPro"/>
</dbReference>
<comment type="caution">
    <text evidence="3">The sequence shown here is derived from an EMBL/GenBank/DDBJ whole genome shotgun (WGS) entry which is preliminary data.</text>
</comment>
<protein>
    <recommendedName>
        <fullName evidence="2">WH2 domain-containing protein</fullName>
    </recommendedName>
</protein>
<feature type="region of interest" description="Disordered" evidence="1">
    <location>
        <begin position="316"/>
        <end position="343"/>
    </location>
</feature>
<evidence type="ECO:0000256" key="1">
    <source>
        <dbReference type="SAM" id="MobiDB-lite"/>
    </source>
</evidence>